<dbReference type="Gene3D" id="1.25.10.10">
    <property type="entry name" value="Leucine-rich Repeat Variant"/>
    <property type="match status" value="1"/>
</dbReference>
<feature type="transmembrane region" description="Helical" evidence="2">
    <location>
        <begin position="6"/>
        <end position="26"/>
    </location>
</feature>
<sequence>MTVYTAYFSFIVFVLLLLLINSYFLISLNIEKRKYNEIEKRKEGIKESLINILENKATNKIEEINKLKDCFNRKTDIQAFHKAVKECYEDNLYKDELSHLLEEIVNINKIVKSGIVRKEYKESYALYLLSEFKMRNEETGEFALSALDKNSLHVRNNALNVINKNNDVTIMMKAIELINSKKHYFNDKTIIDFLDNYDGDKDTLDNEIYLQMDRYNTNLKKNIISHFINTTNGTQKIKDKILNYLQQTNEKEIVISSTRYFNKIIDQRSKNSIVENIESEDWEVRAVSARVIRNYPSEQIIEKLKNTLTDVNYYVRYNSAESFLKLVDKKAVIEEAIKNEDRFARDILLYSMNTRGIITIEDYETLVIKNKEAENMKGSALI</sequence>
<keyword evidence="4" id="KW-1185">Reference proteome</keyword>
<keyword evidence="1" id="KW-0175">Coiled coil</keyword>
<protein>
    <recommendedName>
        <fullName evidence="5">HEAT repeat-containing protein</fullName>
    </recommendedName>
</protein>
<reference evidence="3 4" key="1">
    <citation type="submission" date="2017-04" db="EMBL/GenBank/DDBJ databases">
        <authorList>
            <person name="Afonso C.L."/>
            <person name="Miller P.J."/>
            <person name="Scott M.A."/>
            <person name="Spackman E."/>
            <person name="Goraichik I."/>
            <person name="Dimitrov K.M."/>
            <person name="Suarez D.L."/>
            <person name="Swayne D.E."/>
        </authorList>
    </citation>
    <scope>NUCLEOTIDE SEQUENCE [LARGE SCALE GENOMIC DNA]</scope>
    <source>
        <strain evidence="3 4">LMG26642</strain>
    </source>
</reference>
<name>A0A1X7N3N4_9LACT</name>
<evidence type="ECO:0000313" key="4">
    <source>
        <dbReference type="Proteomes" id="UP000193435"/>
    </source>
</evidence>
<dbReference type="Proteomes" id="UP000193435">
    <property type="component" value="Unassembled WGS sequence"/>
</dbReference>
<organism evidence="3 4">
    <name type="scientific">Carnobacterium iners</name>
    <dbReference type="NCBI Taxonomy" id="1073423"/>
    <lineage>
        <taxon>Bacteria</taxon>
        <taxon>Bacillati</taxon>
        <taxon>Bacillota</taxon>
        <taxon>Bacilli</taxon>
        <taxon>Lactobacillales</taxon>
        <taxon>Carnobacteriaceae</taxon>
        <taxon>Carnobacterium</taxon>
    </lineage>
</organism>
<dbReference type="EMBL" id="FXBJ01000002">
    <property type="protein sequence ID" value="SMH31869.1"/>
    <property type="molecule type" value="Genomic_DNA"/>
</dbReference>
<accession>A0A1X7N3N4</accession>
<keyword evidence="2" id="KW-0472">Membrane</keyword>
<dbReference type="STRING" id="1073423.SAMN04488700_1316"/>
<dbReference type="OrthoDB" id="2112914at2"/>
<evidence type="ECO:0000256" key="2">
    <source>
        <dbReference type="SAM" id="Phobius"/>
    </source>
</evidence>
<evidence type="ECO:0008006" key="5">
    <source>
        <dbReference type="Google" id="ProtNLM"/>
    </source>
</evidence>
<evidence type="ECO:0000313" key="3">
    <source>
        <dbReference type="EMBL" id="SMH31869.1"/>
    </source>
</evidence>
<dbReference type="InterPro" id="IPR016024">
    <property type="entry name" value="ARM-type_fold"/>
</dbReference>
<keyword evidence="2" id="KW-0812">Transmembrane</keyword>
<keyword evidence="2" id="KW-1133">Transmembrane helix</keyword>
<dbReference type="InterPro" id="IPR011989">
    <property type="entry name" value="ARM-like"/>
</dbReference>
<proteinExistence type="predicted"/>
<dbReference type="SUPFAM" id="SSF48371">
    <property type="entry name" value="ARM repeat"/>
    <property type="match status" value="1"/>
</dbReference>
<dbReference type="RefSeq" id="WP_085559488.1">
    <property type="nucleotide sequence ID" value="NZ_FOAH01000007.1"/>
</dbReference>
<evidence type="ECO:0000256" key="1">
    <source>
        <dbReference type="SAM" id="Coils"/>
    </source>
</evidence>
<gene>
    <name evidence="3" type="ORF">SAMN04488700_1316</name>
</gene>
<feature type="coiled-coil region" evidence="1">
    <location>
        <begin position="28"/>
        <end position="70"/>
    </location>
</feature>
<dbReference type="AlphaFoldDB" id="A0A1X7N3N4"/>